<dbReference type="EMBL" id="CALTRL010003640">
    <property type="protein sequence ID" value="CAH7681606.1"/>
    <property type="molecule type" value="Genomic_DNA"/>
</dbReference>
<reference evidence="2" key="1">
    <citation type="submission" date="2022-06" db="EMBL/GenBank/DDBJ databases">
        <authorList>
            <consortium name="SYNGENTA / RWTH Aachen University"/>
        </authorList>
    </citation>
    <scope>NUCLEOTIDE SEQUENCE</scope>
</reference>
<organism evidence="2 3">
    <name type="scientific">Phakopsora pachyrhizi</name>
    <name type="common">Asian soybean rust disease fungus</name>
    <dbReference type="NCBI Taxonomy" id="170000"/>
    <lineage>
        <taxon>Eukaryota</taxon>
        <taxon>Fungi</taxon>
        <taxon>Dikarya</taxon>
        <taxon>Basidiomycota</taxon>
        <taxon>Pucciniomycotina</taxon>
        <taxon>Pucciniomycetes</taxon>
        <taxon>Pucciniales</taxon>
        <taxon>Phakopsoraceae</taxon>
        <taxon>Phakopsora</taxon>
    </lineage>
</organism>
<feature type="compositionally biased region" description="Low complexity" evidence="1">
    <location>
        <begin position="71"/>
        <end position="84"/>
    </location>
</feature>
<accession>A0AAV0B4R4</accession>
<protein>
    <submittedName>
        <fullName evidence="2">Uncharacterized protein</fullName>
    </submittedName>
</protein>
<dbReference type="Proteomes" id="UP001153365">
    <property type="component" value="Unassembled WGS sequence"/>
</dbReference>
<comment type="caution">
    <text evidence="2">The sequence shown here is derived from an EMBL/GenBank/DDBJ whole genome shotgun (WGS) entry which is preliminary data.</text>
</comment>
<feature type="region of interest" description="Disordered" evidence="1">
    <location>
        <begin position="45"/>
        <end position="118"/>
    </location>
</feature>
<feature type="compositionally biased region" description="Low complexity" evidence="1">
    <location>
        <begin position="102"/>
        <end position="118"/>
    </location>
</feature>
<evidence type="ECO:0000313" key="3">
    <source>
        <dbReference type="Proteomes" id="UP001153365"/>
    </source>
</evidence>
<evidence type="ECO:0000313" key="2">
    <source>
        <dbReference type="EMBL" id="CAH7681606.1"/>
    </source>
</evidence>
<sequence>MTVVTAVGAFLGGTTTSVDRMAGNNLNLATEFLLASPILVQRARDEDSARNQSNASASELSTENTNLTTAEPSGSNSNNENLESTPDEPMCNLNDGLRTEDSSSTTLSSSINPPASSADSDLLSLQLLVQALKSWEMERAIIIQKVKALRQPQKLRKSSRPV</sequence>
<dbReference type="AlphaFoldDB" id="A0AAV0B4R4"/>
<proteinExistence type="predicted"/>
<feature type="compositionally biased region" description="Polar residues" evidence="1">
    <location>
        <begin position="50"/>
        <end position="70"/>
    </location>
</feature>
<keyword evidence="3" id="KW-1185">Reference proteome</keyword>
<name>A0AAV0B4R4_PHAPC</name>
<evidence type="ECO:0000256" key="1">
    <source>
        <dbReference type="SAM" id="MobiDB-lite"/>
    </source>
</evidence>
<gene>
    <name evidence="2" type="ORF">PPACK8108_LOCUS14225</name>
</gene>